<feature type="domain" description="EthD" evidence="2">
    <location>
        <begin position="25"/>
        <end position="121"/>
    </location>
</feature>
<evidence type="ECO:0000256" key="1">
    <source>
        <dbReference type="ARBA" id="ARBA00005986"/>
    </source>
</evidence>
<organism evidence="3 4">
    <name type="scientific">Peltaster fructicola</name>
    <dbReference type="NCBI Taxonomy" id="286661"/>
    <lineage>
        <taxon>Eukaryota</taxon>
        <taxon>Fungi</taxon>
        <taxon>Dikarya</taxon>
        <taxon>Ascomycota</taxon>
        <taxon>Pezizomycotina</taxon>
        <taxon>Dothideomycetes</taxon>
        <taxon>Dothideomycetes incertae sedis</taxon>
        <taxon>Peltaster</taxon>
    </lineage>
</organism>
<name>A0A6H0XX37_9PEZI</name>
<evidence type="ECO:0000313" key="3">
    <source>
        <dbReference type="EMBL" id="QIW99245.1"/>
    </source>
</evidence>
<dbReference type="AlphaFoldDB" id="A0A6H0XX37"/>
<accession>A0A6H0XX37</accession>
<dbReference type="SUPFAM" id="SSF54909">
    <property type="entry name" value="Dimeric alpha+beta barrel"/>
    <property type="match status" value="1"/>
</dbReference>
<dbReference type="GO" id="GO:0016491">
    <property type="term" value="F:oxidoreductase activity"/>
    <property type="evidence" value="ECO:0007669"/>
    <property type="project" value="InterPro"/>
</dbReference>
<dbReference type="InterPro" id="IPR009799">
    <property type="entry name" value="EthD_dom"/>
</dbReference>
<dbReference type="Proteomes" id="UP000503462">
    <property type="component" value="Chromosome 3"/>
</dbReference>
<keyword evidence="4" id="KW-1185">Reference proteome</keyword>
<reference evidence="3 4" key="1">
    <citation type="journal article" date="2016" name="Sci. Rep.">
        <title>Peltaster fructicola genome reveals evolution from an invasive phytopathogen to an ectophytic parasite.</title>
        <authorList>
            <person name="Xu C."/>
            <person name="Chen H."/>
            <person name="Gleason M.L."/>
            <person name="Xu J.R."/>
            <person name="Liu H."/>
            <person name="Zhang R."/>
            <person name="Sun G."/>
        </authorList>
    </citation>
    <scope>NUCLEOTIDE SEQUENCE [LARGE SCALE GENOMIC DNA]</scope>
    <source>
        <strain evidence="3 4">LNHT1506</strain>
    </source>
</reference>
<sequence>MADSRPSDNPATKQYLCLTILGYRKPGMSEEAYREHMLNVSAPMTKDLMVNYGIKRWTMIHNPEETRALMSALYDSQMANVADYDCFSQVVFEDLEGYKKMKSDPWYQEHLKHDHENFADTKRSKMTIGWIVEHIHDGKVVN</sequence>
<dbReference type="Gene3D" id="3.30.70.100">
    <property type="match status" value="1"/>
</dbReference>
<dbReference type="InterPro" id="IPR011008">
    <property type="entry name" value="Dimeric_a/b-barrel"/>
</dbReference>
<gene>
    <name evidence="3" type="ORF">AMS68_004763</name>
</gene>
<dbReference type="EMBL" id="CP051141">
    <property type="protein sequence ID" value="QIW99245.1"/>
    <property type="molecule type" value="Genomic_DNA"/>
</dbReference>
<comment type="similarity">
    <text evidence="1">Belongs to the tpcK family.</text>
</comment>
<dbReference type="Pfam" id="PF07110">
    <property type="entry name" value="EthD"/>
    <property type="match status" value="1"/>
</dbReference>
<evidence type="ECO:0000313" key="4">
    <source>
        <dbReference type="Proteomes" id="UP000503462"/>
    </source>
</evidence>
<protein>
    <recommendedName>
        <fullName evidence="2">EthD domain-containing protein</fullName>
    </recommendedName>
</protein>
<dbReference type="OrthoDB" id="3454835at2759"/>
<evidence type="ECO:0000259" key="2">
    <source>
        <dbReference type="Pfam" id="PF07110"/>
    </source>
</evidence>
<proteinExistence type="inferred from homology"/>